<comment type="caution">
    <text evidence="2">The sequence shown here is derived from an EMBL/GenBank/DDBJ whole genome shotgun (WGS) entry which is preliminary data.</text>
</comment>
<keyword evidence="1" id="KW-1133">Transmembrane helix</keyword>
<sequence length="69" mass="7469">SLPAGVSGAIQYVQAGTISVIELIVLLALAVAVIAFVIFMQEGERRIPVQYAKRLVGRRMYQGTTSHIP</sequence>
<feature type="non-terminal residue" evidence="2">
    <location>
        <position position="69"/>
    </location>
</feature>
<dbReference type="SUPFAM" id="SSF103491">
    <property type="entry name" value="Preprotein translocase SecY subunit"/>
    <property type="match status" value="1"/>
</dbReference>
<dbReference type="Gene3D" id="1.10.3370.10">
    <property type="entry name" value="SecY subunit domain"/>
    <property type="match status" value="1"/>
</dbReference>
<keyword evidence="1" id="KW-0812">Transmembrane</keyword>
<dbReference type="InterPro" id="IPR023201">
    <property type="entry name" value="SecY_dom_sf"/>
</dbReference>
<reference evidence="2" key="2">
    <citation type="journal article" date="2014" name="ISME J.">
        <title>Microbial stratification in low pH oxic and suboxic macroscopic growths along an acid mine drainage.</title>
        <authorList>
            <person name="Mendez-Garcia C."/>
            <person name="Mesa V."/>
            <person name="Sprenger R.R."/>
            <person name="Richter M."/>
            <person name="Diez M.S."/>
            <person name="Solano J."/>
            <person name="Bargiela R."/>
            <person name="Golyshina O.V."/>
            <person name="Manteca A."/>
            <person name="Ramos J.L."/>
            <person name="Gallego J.R."/>
            <person name="Llorente I."/>
            <person name="Martins Dos Santos V.A."/>
            <person name="Jensen O.N."/>
            <person name="Pelaez A.I."/>
            <person name="Sanchez J."/>
            <person name="Ferrer M."/>
        </authorList>
    </citation>
    <scope>NUCLEOTIDE SEQUENCE</scope>
</reference>
<dbReference type="GO" id="GO:0016020">
    <property type="term" value="C:membrane"/>
    <property type="evidence" value="ECO:0007669"/>
    <property type="project" value="InterPro"/>
</dbReference>
<dbReference type="Pfam" id="PF00344">
    <property type="entry name" value="SecY"/>
    <property type="match status" value="1"/>
</dbReference>
<feature type="transmembrane region" description="Helical" evidence="1">
    <location>
        <begin position="12"/>
        <end position="39"/>
    </location>
</feature>
<evidence type="ECO:0000256" key="1">
    <source>
        <dbReference type="SAM" id="Phobius"/>
    </source>
</evidence>
<proteinExistence type="predicted"/>
<reference evidence="2" key="1">
    <citation type="submission" date="2013-08" db="EMBL/GenBank/DDBJ databases">
        <authorList>
            <person name="Mendez C."/>
            <person name="Richter M."/>
            <person name="Ferrer M."/>
            <person name="Sanchez J."/>
        </authorList>
    </citation>
    <scope>NUCLEOTIDE SEQUENCE</scope>
</reference>
<name>T1AWT2_9ZZZZ</name>
<organism evidence="2">
    <name type="scientific">mine drainage metagenome</name>
    <dbReference type="NCBI Taxonomy" id="410659"/>
    <lineage>
        <taxon>unclassified sequences</taxon>
        <taxon>metagenomes</taxon>
        <taxon>ecological metagenomes</taxon>
    </lineage>
</organism>
<protein>
    <submittedName>
        <fullName evidence="2">SecY protein</fullName>
    </submittedName>
</protein>
<accession>T1AWT2</accession>
<dbReference type="EMBL" id="AUZX01007088">
    <property type="protein sequence ID" value="EQD60843.1"/>
    <property type="molecule type" value="Genomic_DNA"/>
</dbReference>
<dbReference type="InterPro" id="IPR002208">
    <property type="entry name" value="SecY/SEC61-alpha"/>
</dbReference>
<evidence type="ECO:0000313" key="2">
    <source>
        <dbReference type="EMBL" id="EQD60843.1"/>
    </source>
</evidence>
<dbReference type="GO" id="GO:0015031">
    <property type="term" value="P:protein transport"/>
    <property type="evidence" value="ECO:0007669"/>
    <property type="project" value="InterPro"/>
</dbReference>
<keyword evidence="1" id="KW-0472">Membrane</keyword>
<feature type="non-terminal residue" evidence="2">
    <location>
        <position position="1"/>
    </location>
</feature>
<dbReference type="AlphaFoldDB" id="T1AWT2"/>
<gene>
    <name evidence="2" type="ORF">B1A_09950</name>
</gene>